<protein>
    <submittedName>
        <fullName evidence="1">Uncharacterized protein</fullName>
    </submittedName>
</protein>
<sequence length="153" mass="17543">MASNSSRNEHPYDNRLRYWKNESSIAPHELSDALMIEWFSLPYSVETEKYHNPPLRKAMRGATPKLQCYIPNHLRELVRFVVRILALYQHLAARVPWIDMRAKASANNQPTLAAWVHQMYSGLRLNAYVAQQVLGGVVDKVKAITIAEGLRDS</sequence>
<organism evidence="1 2">
    <name type="scientific">Trametes versicolor (strain FP-101664)</name>
    <name type="common">White-rot fungus</name>
    <name type="synonym">Coriolus versicolor</name>
    <dbReference type="NCBI Taxonomy" id="717944"/>
    <lineage>
        <taxon>Eukaryota</taxon>
        <taxon>Fungi</taxon>
        <taxon>Dikarya</taxon>
        <taxon>Basidiomycota</taxon>
        <taxon>Agaricomycotina</taxon>
        <taxon>Agaricomycetes</taxon>
        <taxon>Polyporales</taxon>
        <taxon>Polyporaceae</taxon>
        <taxon>Trametes</taxon>
    </lineage>
</organism>
<accession>R7S842</accession>
<dbReference type="Proteomes" id="UP000054317">
    <property type="component" value="Unassembled WGS sequence"/>
</dbReference>
<feature type="non-terminal residue" evidence="1">
    <location>
        <position position="153"/>
    </location>
</feature>
<dbReference type="OrthoDB" id="2762036at2759"/>
<name>R7S842_TRAVS</name>
<dbReference type="KEGG" id="tvs:TRAVEDRAFT_54880"/>
<proteinExistence type="predicted"/>
<dbReference type="AlphaFoldDB" id="R7S842"/>
<gene>
    <name evidence="1" type="ORF">TRAVEDRAFT_54880</name>
</gene>
<dbReference type="GeneID" id="19417580"/>
<keyword evidence="2" id="KW-1185">Reference proteome</keyword>
<evidence type="ECO:0000313" key="1">
    <source>
        <dbReference type="EMBL" id="EIW51119.1"/>
    </source>
</evidence>
<reference evidence="2" key="1">
    <citation type="journal article" date="2012" name="Science">
        <title>The Paleozoic origin of enzymatic lignin decomposition reconstructed from 31 fungal genomes.</title>
        <authorList>
            <person name="Floudas D."/>
            <person name="Binder M."/>
            <person name="Riley R."/>
            <person name="Barry K."/>
            <person name="Blanchette R.A."/>
            <person name="Henrissat B."/>
            <person name="Martinez A.T."/>
            <person name="Otillar R."/>
            <person name="Spatafora J.W."/>
            <person name="Yadav J.S."/>
            <person name="Aerts A."/>
            <person name="Benoit I."/>
            <person name="Boyd A."/>
            <person name="Carlson A."/>
            <person name="Copeland A."/>
            <person name="Coutinho P.M."/>
            <person name="de Vries R.P."/>
            <person name="Ferreira P."/>
            <person name="Findley K."/>
            <person name="Foster B."/>
            <person name="Gaskell J."/>
            <person name="Glotzer D."/>
            <person name="Gorecki P."/>
            <person name="Heitman J."/>
            <person name="Hesse C."/>
            <person name="Hori C."/>
            <person name="Igarashi K."/>
            <person name="Jurgens J.A."/>
            <person name="Kallen N."/>
            <person name="Kersten P."/>
            <person name="Kohler A."/>
            <person name="Kuees U."/>
            <person name="Kumar T.K.A."/>
            <person name="Kuo A."/>
            <person name="LaButti K."/>
            <person name="Larrondo L.F."/>
            <person name="Lindquist E."/>
            <person name="Ling A."/>
            <person name="Lombard V."/>
            <person name="Lucas S."/>
            <person name="Lundell T."/>
            <person name="Martin R."/>
            <person name="McLaughlin D.J."/>
            <person name="Morgenstern I."/>
            <person name="Morin E."/>
            <person name="Murat C."/>
            <person name="Nagy L.G."/>
            <person name="Nolan M."/>
            <person name="Ohm R.A."/>
            <person name="Patyshakuliyeva A."/>
            <person name="Rokas A."/>
            <person name="Ruiz-Duenas F.J."/>
            <person name="Sabat G."/>
            <person name="Salamov A."/>
            <person name="Samejima M."/>
            <person name="Schmutz J."/>
            <person name="Slot J.C."/>
            <person name="St John F."/>
            <person name="Stenlid J."/>
            <person name="Sun H."/>
            <person name="Sun S."/>
            <person name="Syed K."/>
            <person name="Tsang A."/>
            <person name="Wiebenga A."/>
            <person name="Young D."/>
            <person name="Pisabarro A."/>
            <person name="Eastwood D.C."/>
            <person name="Martin F."/>
            <person name="Cullen D."/>
            <person name="Grigoriev I.V."/>
            <person name="Hibbett D.S."/>
        </authorList>
    </citation>
    <scope>NUCLEOTIDE SEQUENCE [LARGE SCALE GENOMIC DNA]</scope>
    <source>
        <strain evidence="2">FP-101664</strain>
    </source>
</reference>
<dbReference type="EMBL" id="JH712047">
    <property type="protein sequence ID" value="EIW51119.1"/>
    <property type="molecule type" value="Genomic_DNA"/>
</dbReference>
<evidence type="ECO:0000313" key="2">
    <source>
        <dbReference type="Proteomes" id="UP000054317"/>
    </source>
</evidence>
<dbReference type="RefSeq" id="XP_008045997.1">
    <property type="nucleotide sequence ID" value="XM_008047806.1"/>
</dbReference>